<feature type="region of interest" description="Disordered" evidence="1">
    <location>
        <begin position="18"/>
        <end position="49"/>
    </location>
</feature>
<evidence type="ECO:0000313" key="2">
    <source>
        <dbReference type="EMBL" id="PIC44646.1"/>
    </source>
</evidence>
<dbReference type="Proteomes" id="UP000230233">
    <property type="component" value="Chromosome II"/>
</dbReference>
<protein>
    <submittedName>
        <fullName evidence="2">Uncharacterized protein</fullName>
    </submittedName>
</protein>
<feature type="compositionally biased region" description="Polar residues" evidence="1">
    <location>
        <begin position="18"/>
        <end position="28"/>
    </location>
</feature>
<sequence length="80" mass="8862">MEQIVNILKELPTLTEGVISSSPTTTTAEDSEVTSAGLENGKKKRKNQPGEVRLCGDMYEQWPTLEFSDLNSSILDLFTK</sequence>
<dbReference type="AlphaFoldDB" id="A0A2G5UZF0"/>
<evidence type="ECO:0000313" key="3">
    <source>
        <dbReference type="Proteomes" id="UP000230233"/>
    </source>
</evidence>
<organism evidence="2 3">
    <name type="scientific">Caenorhabditis nigoni</name>
    <dbReference type="NCBI Taxonomy" id="1611254"/>
    <lineage>
        <taxon>Eukaryota</taxon>
        <taxon>Metazoa</taxon>
        <taxon>Ecdysozoa</taxon>
        <taxon>Nematoda</taxon>
        <taxon>Chromadorea</taxon>
        <taxon>Rhabditida</taxon>
        <taxon>Rhabditina</taxon>
        <taxon>Rhabditomorpha</taxon>
        <taxon>Rhabditoidea</taxon>
        <taxon>Rhabditidae</taxon>
        <taxon>Peloderinae</taxon>
        <taxon>Caenorhabditis</taxon>
    </lineage>
</organism>
<accession>A0A2G5UZF0</accession>
<name>A0A2G5UZF0_9PELO</name>
<proteinExistence type="predicted"/>
<keyword evidence="3" id="KW-1185">Reference proteome</keyword>
<evidence type="ECO:0000256" key="1">
    <source>
        <dbReference type="SAM" id="MobiDB-lite"/>
    </source>
</evidence>
<dbReference type="STRING" id="1611254.A0A2G5UZF0"/>
<comment type="caution">
    <text evidence="2">The sequence shown here is derived from an EMBL/GenBank/DDBJ whole genome shotgun (WGS) entry which is preliminary data.</text>
</comment>
<reference evidence="3" key="1">
    <citation type="submission" date="2017-10" db="EMBL/GenBank/DDBJ databases">
        <title>Rapid genome shrinkage in a self-fertile nematode reveals novel sperm competition proteins.</title>
        <authorList>
            <person name="Yin D."/>
            <person name="Schwarz E.M."/>
            <person name="Thomas C.G."/>
            <person name="Felde R.L."/>
            <person name="Korf I.F."/>
            <person name="Cutter A.D."/>
            <person name="Schartner C.M."/>
            <person name="Ralston E.J."/>
            <person name="Meyer B.J."/>
            <person name="Haag E.S."/>
        </authorList>
    </citation>
    <scope>NUCLEOTIDE SEQUENCE [LARGE SCALE GENOMIC DNA]</scope>
    <source>
        <strain evidence="3">JU1422</strain>
    </source>
</reference>
<gene>
    <name evidence="2" type="primary">Cnig_chr_II.g4946</name>
    <name evidence="2" type="ORF">B9Z55_004946</name>
</gene>
<dbReference type="EMBL" id="PDUG01000002">
    <property type="protein sequence ID" value="PIC44646.1"/>
    <property type="molecule type" value="Genomic_DNA"/>
</dbReference>